<feature type="domain" description="RNA polymerase sigma factor 70 region 4 type 2" evidence="6">
    <location>
        <begin position="125"/>
        <end position="176"/>
    </location>
</feature>
<comment type="similarity">
    <text evidence="1">Belongs to the sigma-70 factor family. ECF subfamily.</text>
</comment>
<dbReference type="InterPro" id="IPR013324">
    <property type="entry name" value="RNA_pol_sigma_r3/r4-like"/>
</dbReference>
<organism evidence="7 8">
    <name type="scientific">Pedobacter africanus</name>
    <dbReference type="NCBI Taxonomy" id="151894"/>
    <lineage>
        <taxon>Bacteria</taxon>
        <taxon>Pseudomonadati</taxon>
        <taxon>Bacteroidota</taxon>
        <taxon>Sphingobacteriia</taxon>
        <taxon>Sphingobacteriales</taxon>
        <taxon>Sphingobacteriaceae</taxon>
        <taxon>Pedobacter</taxon>
    </lineage>
</organism>
<dbReference type="InterPro" id="IPR013249">
    <property type="entry name" value="RNA_pol_sigma70_r4_t2"/>
</dbReference>
<dbReference type="GO" id="GO:0016987">
    <property type="term" value="F:sigma factor activity"/>
    <property type="evidence" value="ECO:0007669"/>
    <property type="project" value="UniProtKB-KW"/>
</dbReference>
<evidence type="ECO:0000313" key="7">
    <source>
        <dbReference type="EMBL" id="SMC52795.1"/>
    </source>
</evidence>
<evidence type="ECO:0000256" key="2">
    <source>
        <dbReference type="ARBA" id="ARBA00023015"/>
    </source>
</evidence>
<keyword evidence="8" id="KW-1185">Reference proteome</keyword>
<dbReference type="PANTHER" id="PTHR43133:SF46">
    <property type="entry name" value="RNA POLYMERASE SIGMA-70 FACTOR ECF SUBFAMILY"/>
    <property type="match status" value="1"/>
</dbReference>
<feature type="domain" description="RNA polymerase sigma-70 region 2" evidence="5">
    <location>
        <begin position="27"/>
        <end position="91"/>
    </location>
</feature>
<reference evidence="8" key="1">
    <citation type="submission" date="2017-04" db="EMBL/GenBank/DDBJ databases">
        <authorList>
            <person name="Varghese N."/>
            <person name="Submissions S."/>
        </authorList>
    </citation>
    <scope>NUCLEOTIDE SEQUENCE [LARGE SCALE GENOMIC DNA]</scope>
    <source>
        <strain evidence="8">DSM 12126</strain>
    </source>
</reference>
<dbReference type="InterPro" id="IPR039425">
    <property type="entry name" value="RNA_pol_sigma-70-like"/>
</dbReference>
<evidence type="ECO:0000259" key="5">
    <source>
        <dbReference type="Pfam" id="PF04542"/>
    </source>
</evidence>
<dbReference type="GO" id="GO:0006352">
    <property type="term" value="P:DNA-templated transcription initiation"/>
    <property type="evidence" value="ECO:0007669"/>
    <property type="project" value="InterPro"/>
</dbReference>
<protein>
    <submittedName>
        <fullName evidence="7">RNA polymerase sigma-70 factor, ECF subfamily</fullName>
    </submittedName>
</protein>
<dbReference type="NCBIfam" id="TIGR02985">
    <property type="entry name" value="Sig70_bacteroi1"/>
    <property type="match status" value="1"/>
</dbReference>
<dbReference type="SUPFAM" id="SSF88659">
    <property type="entry name" value="Sigma3 and sigma4 domains of RNA polymerase sigma factors"/>
    <property type="match status" value="1"/>
</dbReference>
<dbReference type="InterPro" id="IPR013325">
    <property type="entry name" value="RNA_pol_sigma_r2"/>
</dbReference>
<dbReference type="GO" id="GO:0003677">
    <property type="term" value="F:DNA binding"/>
    <property type="evidence" value="ECO:0007669"/>
    <property type="project" value="InterPro"/>
</dbReference>
<dbReference type="Pfam" id="PF04542">
    <property type="entry name" value="Sigma70_r2"/>
    <property type="match status" value="1"/>
</dbReference>
<dbReference type="Gene3D" id="1.10.10.10">
    <property type="entry name" value="Winged helix-like DNA-binding domain superfamily/Winged helix DNA-binding domain"/>
    <property type="match status" value="1"/>
</dbReference>
<evidence type="ECO:0000313" key="8">
    <source>
        <dbReference type="Proteomes" id="UP000192756"/>
    </source>
</evidence>
<dbReference type="NCBIfam" id="TIGR02937">
    <property type="entry name" value="sigma70-ECF"/>
    <property type="match status" value="1"/>
</dbReference>
<name>A0A1W1ZWF5_9SPHI</name>
<keyword evidence="3" id="KW-0731">Sigma factor</keyword>
<sequence length="191" mass="22644">MSAYSKYTDTELSKLFNKGDALAYRAIYDRYWQLLFRFARKLLQDSTSAEDVVQDVFVVFWDKRDQMVAEMPLAGFLYKLTRNKILDLVRHTHVANRYLEQLHQIIQSGEVMPDQLYIEKELYDIVEREIKRLPEKMRQVFEMSRKEFKSSQEIADELGISQQTVKNQISNAIRTLKDKMGDSLNIFLIIF</sequence>
<dbReference type="EMBL" id="FWXT01000001">
    <property type="protein sequence ID" value="SMC52795.1"/>
    <property type="molecule type" value="Genomic_DNA"/>
</dbReference>
<dbReference type="Pfam" id="PF08281">
    <property type="entry name" value="Sigma70_r4_2"/>
    <property type="match status" value="1"/>
</dbReference>
<gene>
    <name evidence="7" type="ORF">SAMN04488524_1032</name>
</gene>
<evidence type="ECO:0000256" key="1">
    <source>
        <dbReference type="ARBA" id="ARBA00010641"/>
    </source>
</evidence>
<proteinExistence type="inferred from homology"/>
<dbReference type="AlphaFoldDB" id="A0A1W1ZWF5"/>
<evidence type="ECO:0000256" key="4">
    <source>
        <dbReference type="ARBA" id="ARBA00023163"/>
    </source>
</evidence>
<dbReference type="InterPro" id="IPR036388">
    <property type="entry name" value="WH-like_DNA-bd_sf"/>
</dbReference>
<dbReference type="Gene3D" id="1.10.1740.10">
    <property type="match status" value="1"/>
</dbReference>
<dbReference type="CDD" id="cd06171">
    <property type="entry name" value="Sigma70_r4"/>
    <property type="match status" value="1"/>
</dbReference>
<evidence type="ECO:0000259" key="6">
    <source>
        <dbReference type="Pfam" id="PF08281"/>
    </source>
</evidence>
<keyword evidence="4" id="KW-0804">Transcription</keyword>
<dbReference type="OrthoDB" id="764811at2"/>
<dbReference type="InterPro" id="IPR007627">
    <property type="entry name" value="RNA_pol_sigma70_r2"/>
</dbReference>
<dbReference type="InterPro" id="IPR014327">
    <property type="entry name" value="RNA_pol_sigma70_bacteroid"/>
</dbReference>
<keyword evidence="2" id="KW-0805">Transcription regulation</keyword>
<dbReference type="RefSeq" id="WP_084237311.1">
    <property type="nucleotide sequence ID" value="NZ_FWXT01000001.1"/>
</dbReference>
<dbReference type="SUPFAM" id="SSF88946">
    <property type="entry name" value="Sigma2 domain of RNA polymerase sigma factors"/>
    <property type="match status" value="1"/>
</dbReference>
<dbReference type="PANTHER" id="PTHR43133">
    <property type="entry name" value="RNA POLYMERASE ECF-TYPE SIGMA FACTO"/>
    <property type="match status" value="1"/>
</dbReference>
<dbReference type="STRING" id="151894.SAMN04488524_1032"/>
<dbReference type="Proteomes" id="UP000192756">
    <property type="component" value="Unassembled WGS sequence"/>
</dbReference>
<evidence type="ECO:0000256" key="3">
    <source>
        <dbReference type="ARBA" id="ARBA00023082"/>
    </source>
</evidence>
<accession>A0A1W1ZWF5</accession>
<dbReference type="InterPro" id="IPR014284">
    <property type="entry name" value="RNA_pol_sigma-70_dom"/>
</dbReference>